<organism evidence="5 6">
    <name type="scientific">Mycolicibacterium chubuense (strain NBB4)</name>
    <name type="common">Mycobacterium chubuense</name>
    <dbReference type="NCBI Taxonomy" id="710421"/>
    <lineage>
        <taxon>Bacteria</taxon>
        <taxon>Bacillati</taxon>
        <taxon>Actinomycetota</taxon>
        <taxon>Actinomycetes</taxon>
        <taxon>Mycobacteriales</taxon>
        <taxon>Mycobacteriaceae</taxon>
        <taxon>Mycolicibacterium</taxon>
    </lineage>
</organism>
<gene>
    <name evidence="5" type="ordered locus">Mycch_1145</name>
</gene>
<sequence length="188" mass="21123">MSDGDAAQRAKALDAALAELQQWGVDRFSIEGVAHRSQLSPDYLRRTWDSERQLILDALLSYSEAMITTPDTGSLRGDLTELALSLAAYLNNPVGRRIARMLVVDSKSQAIDSETRYTFWSLRRDTIDVIFRRAAQRKELRSDVRPTVALQLLTSPLHTFALYTNDPVDPDHCRAVADLVTRAICVVY</sequence>
<evidence type="ECO:0000256" key="3">
    <source>
        <dbReference type="ARBA" id="ARBA00023163"/>
    </source>
</evidence>
<keyword evidence="2" id="KW-0238">DNA-binding</keyword>
<dbReference type="InterPro" id="IPR036271">
    <property type="entry name" value="Tet_transcr_reg_TetR-rel_C_sf"/>
</dbReference>
<evidence type="ECO:0000313" key="6">
    <source>
        <dbReference type="Proteomes" id="UP000006057"/>
    </source>
</evidence>
<dbReference type="GO" id="GO:0000976">
    <property type="term" value="F:transcription cis-regulatory region binding"/>
    <property type="evidence" value="ECO:0007669"/>
    <property type="project" value="TreeGrafter"/>
</dbReference>
<dbReference type="AlphaFoldDB" id="I4BF96"/>
<dbReference type="HOGENOM" id="CLU_069356_25_6_11"/>
<keyword evidence="1" id="KW-0805">Transcription regulation</keyword>
<evidence type="ECO:0000256" key="2">
    <source>
        <dbReference type="ARBA" id="ARBA00023125"/>
    </source>
</evidence>
<evidence type="ECO:0000256" key="1">
    <source>
        <dbReference type="ARBA" id="ARBA00023015"/>
    </source>
</evidence>
<name>I4BF96_MYCCN</name>
<dbReference type="Proteomes" id="UP000006057">
    <property type="component" value="Chromosome"/>
</dbReference>
<dbReference type="Gene3D" id="1.10.357.10">
    <property type="entry name" value="Tetracycline Repressor, domain 2"/>
    <property type="match status" value="1"/>
</dbReference>
<dbReference type="Pfam" id="PF16859">
    <property type="entry name" value="TetR_C_11"/>
    <property type="match status" value="1"/>
</dbReference>
<dbReference type="InterPro" id="IPR011075">
    <property type="entry name" value="TetR_C"/>
</dbReference>
<dbReference type="InterPro" id="IPR009057">
    <property type="entry name" value="Homeodomain-like_sf"/>
</dbReference>
<dbReference type="InterPro" id="IPR050109">
    <property type="entry name" value="HTH-type_TetR-like_transc_reg"/>
</dbReference>
<dbReference type="RefSeq" id="WP_014814436.1">
    <property type="nucleotide sequence ID" value="NC_018027.1"/>
</dbReference>
<dbReference type="eggNOG" id="COG1309">
    <property type="taxonomic scope" value="Bacteria"/>
</dbReference>
<dbReference type="SUPFAM" id="SSF46689">
    <property type="entry name" value="Homeodomain-like"/>
    <property type="match status" value="1"/>
</dbReference>
<evidence type="ECO:0000313" key="5">
    <source>
        <dbReference type="EMBL" id="AFM15953.1"/>
    </source>
</evidence>
<dbReference type="EMBL" id="CP003053">
    <property type="protein sequence ID" value="AFM15953.1"/>
    <property type="molecule type" value="Genomic_DNA"/>
</dbReference>
<evidence type="ECO:0000259" key="4">
    <source>
        <dbReference type="Pfam" id="PF16859"/>
    </source>
</evidence>
<dbReference type="OrthoDB" id="9796019at2"/>
<dbReference type="PANTHER" id="PTHR30055">
    <property type="entry name" value="HTH-TYPE TRANSCRIPTIONAL REGULATOR RUTR"/>
    <property type="match status" value="1"/>
</dbReference>
<dbReference type="PATRIC" id="fig|710421.3.peg.1153"/>
<keyword evidence="3" id="KW-0804">Transcription</keyword>
<dbReference type="PANTHER" id="PTHR30055:SF148">
    <property type="entry name" value="TETR-FAMILY TRANSCRIPTIONAL REGULATOR"/>
    <property type="match status" value="1"/>
</dbReference>
<dbReference type="STRING" id="710421.Mycch_1145"/>
<dbReference type="GO" id="GO:0003700">
    <property type="term" value="F:DNA-binding transcription factor activity"/>
    <property type="evidence" value="ECO:0007669"/>
    <property type="project" value="TreeGrafter"/>
</dbReference>
<accession>I4BF96</accession>
<dbReference type="KEGG" id="mcb:Mycch_1145"/>
<reference evidence="5 6" key="1">
    <citation type="submission" date="2012-06" db="EMBL/GenBank/DDBJ databases">
        <title>Complete sequence of chromosome of Mycobacterium chubuense NBB4.</title>
        <authorList>
            <consortium name="US DOE Joint Genome Institute"/>
            <person name="Lucas S."/>
            <person name="Han J."/>
            <person name="Lapidus A."/>
            <person name="Cheng J.-F."/>
            <person name="Goodwin L."/>
            <person name="Pitluck S."/>
            <person name="Peters L."/>
            <person name="Mikhailova N."/>
            <person name="Teshima H."/>
            <person name="Detter J.C."/>
            <person name="Han C."/>
            <person name="Tapia R."/>
            <person name="Land M."/>
            <person name="Hauser L."/>
            <person name="Kyrpides N."/>
            <person name="Ivanova N."/>
            <person name="Pagani I."/>
            <person name="Mattes T."/>
            <person name="Holmes A."/>
            <person name="Rutledge P."/>
            <person name="Paulsen I."/>
            <person name="Coleman N."/>
            <person name="Woyke T."/>
        </authorList>
    </citation>
    <scope>NUCLEOTIDE SEQUENCE [LARGE SCALE GENOMIC DNA]</scope>
    <source>
        <strain evidence="5 6">NBB4</strain>
    </source>
</reference>
<proteinExistence type="predicted"/>
<keyword evidence="6" id="KW-1185">Reference proteome</keyword>
<dbReference type="SUPFAM" id="SSF48498">
    <property type="entry name" value="Tetracyclin repressor-like, C-terminal domain"/>
    <property type="match status" value="1"/>
</dbReference>
<protein>
    <submittedName>
        <fullName evidence="5">Transcriptional regulator, TetR family</fullName>
    </submittedName>
</protein>
<feature type="domain" description="Tetracyclin repressor-like C-terminal" evidence="4">
    <location>
        <begin position="70"/>
        <end position="180"/>
    </location>
</feature>